<gene>
    <name evidence="2" type="ORF">E2R59_10980</name>
</gene>
<proteinExistence type="predicted"/>
<dbReference type="Gene3D" id="3.40.140.10">
    <property type="entry name" value="Cytidine Deaminase, domain 2"/>
    <property type="match status" value="1"/>
</dbReference>
<dbReference type="PROSITE" id="PS51747">
    <property type="entry name" value="CYT_DCMP_DEAMINASES_2"/>
    <property type="match status" value="1"/>
</dbReference>
<protein>
    <submittedName>
        <fullName evidence="2">dCMP deaminase</fullName>
    </submittedName>
</protein>
<name>A0A4R5YBV7_KOCRO</name>
<dbReference type="GeneID" id="64347940"/>
<evidence type="ECO:0000313" key="2">
    <source>
        <dbReference type="EMBL" id="TDL42461.1"/>
    </source>
</evidence>
<dbReference type="EMBL" id="SMZT01000004">
    <property type="protein sequence ID" value="TDL42461.1"/>
    <property type="molecule type" value="Genomic_DNA"/>
</dbReference>
<dbReference type="GO" id="GO:0008835">
    <property type="term" value="F:diaminohydroxyphosphoribosylaminopyrimidine deaminase activity"/>
    <property type="evidence" value="ECO:0007669"/>
    <property type="project" value="TreeGrafter"/>
</dbReference>
<dbReference type="Pfam" id="PF00383">
    <property type="entry name" value="dCMP_cyt_deam_1"/>
    <property type="match status" value="1"/>
</dbReference>
<sequence length="280" mass="29772">MATEELPLETLQTHAALALTIAAQSIGTTKVGAVIVRGEEVVATGCKGEVAGLHAEQVALDKATDAGADLSACTILTTLEPCANSRTGRVSCAELIVRAKIPVIYIGVYDRNAQVYRLGWKHLIESGVAVKDFPSDLRASAETLAQPFAEHFTSGTGLSGGAKFDFTQNGGLFTIRRDDTPEAPAWETRWTNCSADAIYAYGGYAGVVAHARFATGFAQIDDPAALDYGGSSARIPVRGVAVFRNDRKFVLCRVEAIEPTPDYGGGLHASVKITWEIREP</sequence>
<evidence type="ECO:0000313" key="3">
    <source>
        <dbReference type="Proteomes" id="UP000295163"/>
    </source>
</evidence>
<dbReference type="PANTHER" id="PTHR11079:SF162">
    <property type="entry name" value="RIBOFLAVIN BIOSYNTHESIS PROTEIN PYRD, CHLOROPLASTIC"/>
    <property type="match status" value="1"/>
</dbReference>
<dbReference type="InterPro" id="IPR016193">
    <property type="entry name" value="Cytidine_deaminase-like"/>
</dbReference>
<evidence type="ECO:0000259" key="1">
    <source>
        <dbReference type="PROSITE" id="PS51747"/>
    </source>
</evidence>
<organism evidence="2 3">
    <name type="scientific">Kocuria rosea</name>
    <name type="common">Deinococcus erythromyxa</name>
    <name type="synonym">Micrococcus rubens</name>
    <dbReference type="NCBI Taxonomy" id="1275"/>
    <lineage>
        <taxon>Bacteria</taxon>
        <taxon>Bacillati</taxon>
        <taxon>Actinomycetota</taxon>
        <taxon>Actinomycetes</taxon>
        <taxon>Micrococcales</taxon>
        <taxon>Micrococcaceae</taxon>
        <taxon>Kocuria</taxon>
    </lineage>
</organism>
<dbReference type="Proteomes" id="UP000295163">
    <property type="component" value="Unassembled WGS sequence"/>
</dbReference>
<dbReference type="PANTHER" id="PTHR11079">
    <property type="entry name" value="CYTOSINE DEAMINASE FAMILY MEMBER"/>
    <property type="match status" value="1"/>
</dbReference>
<dbReference type="AlphaFoldDB" id="A0A4R5YBV7"/>
<dbReference type="InterPro" id="IPR002125">
    <property type="entry name" value="CMP_dCMP_dom"/>
</dbReference>
<dbReference type="SUPFAM" id="SSF53927">
    <property type="entry name" value="Cytidine deaminase-like"/>
    <property type="match status" value="1"/>
</dbReference>
<dbReference type="RefSeq" id="WP_133410569.1">
    <property type="nucleotide sequence ID" value="NZ_SMZT01000004.1"/>
</dbReference>
<comment type="caution">
    <text evidence="2">The sequence shown here is derived from an EMBL/GenBank/DDBJ whole genome shotgun (WGS) entry which is preliminary data.</text>
</comment>
<feature type="domain" description="CMP/dCMP-type deaminase" evidence="1">
    <location>
        <begin position="9"/>
        <end position="131"/>
    </location>
</feature>
<accession>A0A4R5YBV7</accession>
<reference evidence="2 3" key="1">
    <citation type="submission" date="2019-03" db="EMBL/GenBank/DDBJ databases">
        <title>Genome Sequencing and Assembly of Various Microbes Isolated from Partially Reclaimed Soil and Acid Mine Drainage (AMD) Site.</title>
        <authorList>
            <person name="Steinbock B."/>
            <person name="Bechtold R."/>
            <person name="Sevigny J.L."/>
            <person name="Thomas D."/>
            <person name="Cuthill L.R."/>
            <person name="Aveiro Johannsen E.J."/>
            <person name="Thomas K."/>
            <person name="Ghosh A."/>
        </authorList>
    </citation>
    <scope>NUCLEOTIDE SEQUENCE [LARGE SCALE GENOMIC DNA]</scope>
    <source>
        <strain evidence="2 3">S-A3</strain>
    </source>
</reference>